<dbReference type="Gene3D" id="3.30.420.10">
    <property type="entry name" value="Ribonuclease H-like superfamily/Ribonuclease H"/>
    <property type="match status" value="1"/>
</dbReference>
<evidence type="ECO:0000313" key="3">
    <source>
        <dbReference type="Proteomes" id="UP001151760"/>
    </source>
</evidence>
<dbReference type="EMBL" id="BQNB010012044">
    <property type="protein sequence ID" value="GJS98439.1"/>
    <property type="molecule type" value="Genomic_DNA"/>
</dbReference>
<evidence type="ECO:0000259" key="1">
    <source>
        <dbReference type="PROSITE" id="PS50994"/>
    </source>
</evidence>
<organism evidence="2 3">
    <name type="scientific">Tanacetum coccineum</name>
    <dbReference type="NCBI Taxonomy" id="301880"/>
    <lineage>
        <taxon>Eukaryota</taxon>
        <taxon>Viridiplantae</taxon>
        <taxon>Streptophyta</taxon>
        <taxon>Embryophyta</taxon>
        <taxon>Tracheophyta</taxon>
        <taxon>Spermatophyta</taxon>
        <taxon>Magnoliopsida</taxon>
        <taxon>eudicotyledons</taxon>
        <taxon>Gunneridae</taxon>
        <taxon>Pentapetalae</taxon>
        <taxon>asterids</taxon>
        <taxon>campanulids</taxon>
        <taxon>Asterales</taxon>
        <taxon>Asteraceae</taxon>
        <taxon>Asteroideae</taxon>
        <taxon>Anthemideae</taxon>
        <taxon>Anthemidinae</taxon>
        <taxon>Tanacetum</taxon>
    </lineage>
</organism>
<dbReference type="Pfam" id="PF00665">
    <property type="entry name" value="rve"/>
    <property type="match status" value="1"/>
</dbReference>
<comment type="caution">
    <text evidence="2">The sequence shown here is derived from an EMBL/GenBank/DDBJ whole genome shotgun (WGS) entry which is preliminary data.</text>
</comment>
<keyword evidence="2" id="KW-0808">Transferase</keyword>
<keyword evidence="2" id="KW-0695">RNA-directed DNA polymerase</keyword>
<sequence>MPLNIIQVSEIFDIWGIDFMGPFPKSHKFEYILIVIDYVSKWAEAEALPTNDARVVVNFLKKLFSRFGISKALISDRGTHFCNRQMEKILKKYGVHHRIATAYHPQTSGQVKNINRALKIIHEKTVKDNPSVWSRKLDDALWAFHTAYKTLIGTTPYQLLYGKTCHLPFEIKHPAYWALRNCNPDLKNSKLYKARTKAYHDKKLKVRKEFKAGDKVLLYNSKYKFKAPKLRPKWCGPFLVKHGYPSRYVELYDKHGGSFIVNEHRVKLYHDEEQLNELAVKEIHLMCEERRMKAIPFMEPFPANYRETMPWEKLYIYSVVENTCNEAKLYDLDKTGKGTILAGNDALGSSSTTAHA</sequence>
<dbReference type="Proteomes" id="UP001151760">
    <property type="component" value="Unassembled WGS sequence"/>
</dbReference>
<keyword evidence="3" id="KW-1185">Reference proteome</keyword>
<dbReference type="GO" id="GO:0003964">
    <property type="term" value="F:RNA-directed DNA polymerase activity"/>
    <property type="evidence" value="ECO:0007669"/>
    <property type="project" value="UniProtKB-KW"/>
</dbReference>
<keyword evidence="2" id="KW-0548">Nucleotidyltransferase</keyword>
<evidence type="ECO:0000313" key="2">
    <source>
        <dbReference type="EMBL" id="GJS98439.1"/>
    </source>
</evidence>
<accession>A0ABQ5A726</accession>
<dbReference type="PROSITE" id="PS50994">
    <property type="entry name" value="INTEGRASE"/>
    <property type="match status" value="1"/>
</dbReference>
<dbReference type="InterPro" id="IPR036397">
    <property type="entry name" value="RNaseH_sf"/>
</dbReference>
<name>A0ABQ5A726_9ASTR</name>
<dbReference type="SUPFAM" id="SSF53098">
    <property type="entry name" value="Ribonuclease H-like"/>
    <property type="match status" value="1"/>
</dbReference>
<gene>
    <name evidence="2" type="ORF">Tco_0819609</name>
</gene>
<proteinExistence type="predicted"/>
<reference evidence="2" key="2">
    <citation type="submission" date="2022-01" db="EMBL/GenBank/DDBJ databases">
        <authorList>
            <person name="Yamashiro T."/>
            <person name="Shiraishi A."/>
            <person name="Satake H."/>
            <person name="Nakayama K."/>
        </authorList>
    </citation>
    <scope>NUCLEOTIDE SEQUENCE</scope>
</reference>
<dbReference type="InterPro" id="IPR012337">
    <property type="entry name" value="RNaseH-like_sf"/>
</dbReference>
<feature type="domain" description="Integrase catalytic" evidence="1">
    <location>
        <begin position="1"/>
        <end position="164"/>
    </location>
</feature>
<dbReference type="PANTHER" id="PTHR47266">
    <property type="entry name" value="ENDONUCLEASE-RELATED"/>
    <property type="match status" value="1"/>
</dbReference>
<protein>
    <submittedName>
        <fullName evidence="2">Reverse transcriptase domain-containing protein</fullName>
    </submittedName>
</protein>
<dbReference type="InterPro" id="IPR001584">
    <property type="entry name" value="Integrase_cat-core"/>
</dbReference>
<dbReference type="InterPro" id="IPR052160">
    <property type="entry name" value="Gypsy_RT_Integrase-like"/>
</dbReference>
<reference evidence="2" key="1">
    <citation type="journal article" date="2022" name="Int. J. Mol. Sci.">
        <title>Draft Genome of Tanacetum Coccineum: Genomic Comparison of Closely Related Tanacetum-Family Plants.</title>
        <authorList>
            <person name="Yamashiro T."/>
            <person name="Shiraishi A."/>
            <person name="Nakayama K."/>
            <person name="Satake H."/>
        </authorList>
    </citation>
    <scope>NUCLEOTIDE SEQUENCE</scope>
</reference>